<evidence type="ECO:0000313" key="1">
    <source>
        <dbReference type="EMBL" id="GFZ20325.1"/>
    </source>
</evidence>
<comment type="caution">
    <text evidence="1">The sequence shown here is derived from an EMBL/GenBank/DDBJ whole genome shotgun (WGS) entry which is preliminary data.</text>
</comment>
<reference evidence="1 2" key="1">
    <citation type="submission" date="2019-07" db="EMBL/GenBank/DDBJ databases">
        <title>De Novo Assembly of kiwifruit Actinidia rufa.</title>
        <authorList>
            <person name="Sugita-Konishi S."/>
            <person name="Sato K."/>
            <person name="Mori E."/>
            <person name="Abe Y."/>
            <person name="Kisaki G."/>
            <person name="Hamano K."/>
            <person name="Suezawa K."/>
            <person name="Otani M."/>
            <person name="Fukuda T."/>
            <person name="Manabe T."/>
            <person name="Gomi K."/>
            <person name="Tabuchi M."/>
            <person name="Akimitsu K."/>
            <person name="Kataoka I."/>
        </authorList>
    </citation>
    <scope>NUCLEOTIDE SEQUENCE [LARGE SCALE GENOMIC DNA]</scope>
    <source>
        <strain evidence="2">cv. Fuchu</strain>
    </source>
</reference>
<dbReference type="AlphaFoldDB" id="A0A7J0HBH5"/>
<sequence length="81" mass="8334">MATEPTMPPQWPVLCDADILSALDDGFGSDMGSYSGLIAGSAAAAPGVSSKNASFCKENTLDPTLIRGKIVVCEIESIADD</sequence>
<dbReference type="EMBL" id="BJWL01000028">
    <property type="protein sequence ID" value="GFZ20325.1"/>
    <property type="molecule type" value="Genomic_DNA"/>
</dbReference>
<dbReference type="Gene3D" id="3.50.30.30">
    <property type="match status" value="1"/>
</dbReference>
<name>A0A7J0HBH5_9ERIC</name>
<proteinExistence type="predicted"/>
<dbReference type="Proteomes" id="UP000585474">
    <property type="component" value="Unassembled WGS sequence"/>
</dbReference>
<organism evidence="1 2">
    <name type="scientific">Actinidia rufa</name>
    <dbReference type="NCBI Taxonomy" id="165716"/>
    <lineage>
        <taxon>Eukaryota</taxon>
        <taxon>Viridiplantae</taxon>
        <taxon>Streptophyta</taxon>
        <taxon>Embryophyta</taxon>
        <taxon>Tracheophyta</taxon>
        <taxon>Spermatophyta</taxon>
        <taxon>Magnoliopsida</taxon>
        <taxon>eudicotyledons</taxon>
        <taxon>Gunneridae</taxon>
        <taxon>Pentapetalae</taxon>
        <taxon>asterids</taxon>
        <taxon>Ericales</taxon>
        <taxon>Actinidiaceae</taxon>
        <taxon>Actinidia</taxon>
    </lineage>
</organism>
<evidence type="ECO:0000313" key="2">
    <source>
        <dbReference type="Proteomes" id="UP000585474"/>
    </source>
</evidence>
<protein>
    <submittedName>
        <fullName evidence="1">Uncharacterized protein</fullName>
    </submittedName>
</protein>
<accession>A0A7J0HBH5</accession>
<keyword evidence="2" id="KW-1185">Reference proteome</keyword>
<gene>
    <name evidence="1" type="ORF">Acr_28g0010300</name>
</gene>